<protein>
    <recommendedName>
        <fullName evidence="3">Outer membrane protein</fullName>
    </recommendedName>
</protein>
<reference evidence="2" key="1">
    <citation type="submission" date="2016-01" db="EMBL/GenBank/DDBJ databases">
        <authorList>
            <person name="Mitreva M."/>
            <person name="Pepin K.H."/>
            <person name="Mihindukulasuriya K.A."/>
            <person name="Fulton R."/>
            <person name="Fronick C."/>
            <person name="O'Laughlin M."/>
            <person name="Miner T."/>
            <person name="Herter B."/>
            <person name="Rosa B.A."/>
            <person name="Cordes M."/>
            <person name="Tomlinson C."/>
            <person name="Wollam A."/>
            <person name="Palsikar V.B."/>
            <person name="Mardis E.R."/>
            <person name="Wilson R.K."/>
        </authorList>
    </citation>
    <scope>NUCLEOTIDE SEQUENCE [LARGE SCALE GENOMIC DNA]</scope>
    <source>
        <strain evidence="2">CMW8396</strain>
    </source>
</reference>
<evidence type="ECO:0008006" key="3">
    <source>
        <dbReference type="Google" id="ProtNLM"/>
    </source>
</evidence>
<dbReference type="RefSeq" id="WP_010680197.1">
    <property type="nucleotide sequence ID" value="NZ_KQ956530.1"/>
</dbReference>
<name>A0A133NFF0_9FUSO</name>
<keyword evidence="2" id="KW-1185">Reference proteome</keyword>
<evidence type="ECO:0000313" key="2">
    <source>
        <dbReference type="Proteomes" id="UP000070617"/>
    </source>
</evidence>
<dbReference type="EMBL" id="LRPX01000035">
    <property type="protein sequence ID" value="KXA15021.1"/>
    <property type="molecule type" value="Genomic_DNA"/>
</dbReference>
<sequence length="133" mass="15513">MKKLLVYIVFVLSSFAMFGESEFGIIQDSELRRVGVSEANLRQAKAVINKAETTYKMLVLERREIELKINKLMMENPAKNLSTLDTLFDRIGVIEAKILKDKVRSQIEMQKYISQDQYVQARELSIQRLNKRK</sequence>
<gene>
    <name evidence="1" type="ORF">HMPREF3206_00852</name>
</gene>
<dbReference type="Proteomes" id="UP000070617">
    <property type="component" value="Unassembled WGS sequence"/>
</dbReference>
<evidence type="ECO:0000313" key="1">
    <source>
        <dbReference type="EMBL" id="KXA15021.1"/>
    </source>
</evidence>
<organism evidence="1 2">
    <name type="scientific">Fusobacterium equinum</name>
    <dbReference type="NCBI Taxonomy" id="134605"/>
    <lineage>
        <taxon>Bacteria</taxon>
        <taxon>Fusobacteriati</taxon>
        <taxon>Fusobacteriota</taxon>
        <taxon>Fusobacteriia</taxon>
        <taxon>Fusobacteriales</taxon>
        <taxon>Fusobacteriaceae</taxon>
        <taxon>Fusobacterium</taxon>
    </lineage>
</organism>
<dbReference type="PATRIC" id="fig|134605.3.peg.849"/>
<comment type="caution">
    <text evidence="1">The sequence shown here is derived from an EMBL/GenBank/DDBJ whole genome shotgun (WGS) entry which is preliminary data.</text>
</comment>
<proteinExistence type="predicted"/>
<dbReference type="AlphaFoldDB" id="A0A133NFF0"/>
<dbReference type="STRING" id="134605.HMPREF3206_00852"/>
<accession>A0A133NFF0</accession>